<dbReference type="STRING" id="229921.ADN01_11620"/>
<evidence type="ECO:0000313" key="4">
    <source>
        <dbReference type="Proteomes" id="UP000050501"/>
    </source>
</evidence>
<evidence type="ECO:0000313" key="2">
    <source>
        <dbReference type="EMBL" id="GAP19584.1"/>
    </source>
</evidence>
<dbReference type="Proteomes" id="UP000050501">
    <property type="component" value="Unassembled WGS sequence"/>
</dbReference>
<dbReference type="Pfam" id="PF21360">
    <property type="entry name" value="PylC-like_N"/>
    <property type="match status" value="1"/>
</dbReference>
<dbReference type="InterPro" id="IPR048764">
    <property type="entry name" value="PylC_N"/>
</dbReference>
<dbReference type="EMBL" id="LGCM01000039">
    <property type="protein sequence ID" value="KPL80762.1"/>
    <property type="molecule type" value="Genomic_DNA"/>
</dbReference>
<dbReference type="EMBL" id="DF967975">
    <property type="protein sequence ID" value="GAP19584.1"/>
    <property type="molecule type" value="Genomic_DNA"/>
</dbReference>
<feature type="domain" description="PylC N-terminal" evidence="1">
    <location>
        <begin position="21"/>
        <end position="98"/>
    </location>
</feature>
<sequence>MKRTIFTSVSNAGGTVYKIREFQRLGFRVVAGDASPEAVGRFYADAFYRLPWQREPNYFDVIFDIIRKEKVDIYAPAGEAEALAVARMRDKFLELGCTPTAANLKTLEMAVDKCTLFEFFAREVDIPLPAFHTVDSLESFEAGLDKLKGLRLCMKPAKTSGSRGFVMIDEGGMDPKKVFNTRVEYLTVTPDYVRRAFEAGVVPKMILMEFLGEGLNVNANMVCKNGELLFGSVHTRENMKEGLSTAGVILHNDEIVEYNRRIAHALDTTGLITAQYIGNKIIEINPRWSTCVLHGSINEYLMGIQVWTGEPITVDPQDLATFEGRTYQRYYETITYYRDELKNTPVAEA</sequence>
<dbReference type="SUPFAM" id="SSF56059">
    <property type="entry name" value="Glutathione synthetase ATP-binding domain-like"/>
    <property type="match status" value="1"/>
</dbReference>
<dbReference type="Gene3D" id="3.40.50.20">
    <property type="match status" value="1"/>
</dbReference>
<dbReference type="Gene3D" id="3.30.470.20">
    <property type="entry name" value="ATP-grasp fold, B domain"/>
    <property type="match status" value="1"/>
</dbReference>
<organism evidence="2">
    <name type="scientific">Levilinea saccharolytica</name>
    <dbReference type="NCBI Taxonomy" id="229921"/>
    <lineage>
        <taxon>Bacteria</taxon>
        <taxon>Bacillati</taxon>
        <taxon>Chloroflexota</taxon>
        <taxon>Anaerolineae</taxon>
        <taxon>Anaerolineales</taxon>
        <taxon>Anaerolineaceae</taxon>
        <taxon>Levilinea</taxon>
    </lineage>
</organism>
<keyword evidence="4" id="KW-1185">Reference proteome</keyword>
<dbReference type="OrthoDB" id="9803907at2"/>
<reference evidence="3 4" key="2">
    <citation type="submission" date="2015-07" db="EMBL/GenBank/DDBJ databases">
        <title>Genome sequence of Levilinea saccharolytica DSM 16555.</title>
        <authorList>
            <person name="Hemp J."/>
            <person name="Ward L.M."/>
            <person name="Pace L.A."/>
            <person name="Fischer W.W."/>
        </authorList>
    </citation>
    <scope>NUCLEOTIDE SEQUENCE [LARGE SCALE GENOMIC DNA]</scope>
    <source>
        <strain evidence="3 4">KIBI-1</strain>
    </source>
</reference>
<dbReference type="AlphaFoldDB" id="A0A0M9U3C0"/>
<name>A0A0M9U3C0_9CHLR</name>
<protein>
    <recommendedName>
        <fullName evidence="1">PylC N-terminal domain-containing protein</fullName>
    </recommendedName>
</protein>
<dbReference type="RefSeq" id="WP_062419853.1">
    <property type="nucleotide sequence ID" value="NZ_BBXZ01000183.1"/>
</dbReference>
<proteinExistence type="predicted"/>
<reference evidence="2" key="1">
    <citation type="journal article" date="2015" name="Genome Announc.">
        <title>Draft Genome Sequences of Anaerolinea thermolimosa IMO-1, Bellilinea caldifistulae GOMI-1, Leptolinea tardivitalis YMTK-2, Levilinea saccharolytica KIBI-1, Longilinea arvoryzae KOME-1, Previously Described as Members of the Class Anaerolineae (Chloroflexi).</title>
        <authorList>
            <person name="Matsuura N."/>
            <person name="Tourlousse M.D."/>
            <person name="Ohashi A."/>
            <person name="Hugenholtz P."/>
            <person name="Sekiguchi Y."/>
        </authorList>
    </citation>
    <scope>NUCLEOTIDE SEQUENCE</scope>
    <source>
        <strain evidence="2">KIBI-1</strain>
    </source>
</reference>
<accession>A0A0M9U3C0</accession>
<evidence type="ECO:0000259" key="1">
    <source>
        <dbReference type="Pfam" id="PF21360"/>
    </source>
</evidence>
<gene>
    <name evidence="3" type="ORF">ADN01_11620</name>
    <name evidence="2" type="ORF">LSAC_03494</name>
</gene>
<evidence type="ECO:0000313" key="3">
    <source>
        <dbReference type="EMBL" id="KPL80762.1"/>
    </source>
</evidence>